<dbReference type="EMBL" id="JAZAVJ010000057">
    <property type="protein sequence ID" value="KAK7417476.1"/>
    <property type="molecule type" value="Genomic_DNA"/>
</dbReference>
<evidence type="ECO:0000256" key="1">
    <source>
        <dbReference type="SAM" id="MobiDB-lite"/>
    </source>
</evidence>
<evidence type="ECO:0000313" key="3">
    <source>
        <dbReference type="Proteomes" id="UP001498476"/>
    </source>
</evidence>
<keyword evidence="3" id="KW-1185">Reference proteome</keyword>
<name>A0ABR1H8W8_9HYPO</name>
<feature type="compositionally biased region" description="Acidic residues" evidence="1">
    <location>
        <begin position="223"/>
        <end position="236"/>
    </location>
</feature>
<protein>
    <submittedName>
        <fullName evidence="2">Uncharacterized protein</fullName>
    </submittedName>
</protein>
<accession>A0ABR1H8W8</accession>
<organism evidence="2 3">
    <name type="scientific">Neonectria punicea</name>
    <dbReference type="NCBI Taxonomy" id="979145"/>
    <lineage>
        <taxon>Eukaryota</taxon>
        <taxon>Fungi</taxon>
        <taxon>Dikarya</taxon>
        <taxon>Ascomycota</taxon>
        <taxon>Pezizomycotina</taxon>
        <taxon>Sordariomycetes</taxon>
        <taxon>Hypocreomycetidae</taxon>
        <taxon>Hypocreales</taxon>
        <taxon>Nectriaceae</taxon>
        <taxon>Neonectria</taxon>
    </lineage>
</organism>
<proteinExistence type="predicted"/>
<feature type="region of interest" description="Disordered" evidence="1">
    <location>
        <begin position="215"/>
        <end position="237"/>
    </location>
</feature>
<gene>
    <name evidence="2" type="ORF">QQX98_004596</name>
</gene>
<reference evidence="2 3" key="1">
    <citation type="journal article" date="2025" name="Microbiol. Resour. Announc.">
        <title>Draft genome sequences for Neonectria magnoliae and Neonectria punicea, canker pathogens of Liriodendron tulipifera and Acer saccharum in West Virginia.</title>
        <authorList>
            <person name="Petronek H.M."/>
            <person name="Kasson M.T."/>
            <person name="Metheny A.M."/>
            <person name="Stauder C.M."/>
            <person name="Lovett B."/>
            <person name="Lynch S.C."/>
            <person name="Garnas J.R."/>
            <person name="Kasson L.R."/>
            <person name="Stajich J.E."/>
        </authorList>
    </citation>
    <scope>NUCLEOTIDE SEQUENCE [LARGE SCALE GENOMIC DNA]</scope>
    <source>
        <strain evidence="2 3">NRRL 64653</strain>
    </source>
</reference>
<comment type="caution">
    <text evidence="2">The sequence shown here is derived from an EMBL/GenBank/DDBJ whole genome shotgun (WGS) entry which is preliminary data.</text>
</comment>
<dbReference type="Proteomes" id="UP001498476">
    <property type="component" value="Unassembled WGS sequence"/>
</dbReference>
<evidence type="ECO:0000313" key="2">
    <source>
        <dbReference type="EMBL" id="KAK7417476.1"/>
    </source>
</evidence>
<sequence>MVTILRSHTSLNPEAVSYGFHSPSRFPGEEKDICGRWDAETPAVRELFKQGYARIPTRWKHPFCHTAVQAVCHSVIAIFGSPASPNINAQSGLFLRRCTECGMELKLGPLHTLVITAFYLAQQGMPGETLFGALAVMICLLTMGADVSRKANISVEEILRSAEPGRCHHAALSPLELMKAVPNNVMGRWSAECQTGWTCFLHALDSAETYEDWNLEGCPGGDGDGDSDSSSEESPDEYPCFLEGATGIHSTWLKLPCKHPRIGLLWATIQTEMLTYRRLREGDAWISENFSMEGLKNWLEGNSEEFLTPLVQGEMMKEHTPCGWIGHLDEFLCPTAQEVCTEHFMNMDCYARASFLERYDLLESWEHVQYLE</sequence>